<keyword evidence="4 8" id="KW-0863">Zinc-finger</keyword>
<sequence>MSMQSGEGNEGNRPDQAARVTNCFYRPSFATPFPLMVSFQCDACCDVVKKPKLDQHRMRCWATFTCIDCSTTFQNQDYKSHTSCISEAEKYQKSVYKAPKQKGNNSQNGNKNPNGDKANGAVAPAVSNAPVSIVSELKSKTSEANDEAVGKKGMNGVVGKKENKKRKKDESDSDNSSDSDSDSDSDSEDEAAKKNGKKQKLGPDNGKEKKNEATNGKVEKQKLGPKNEATNGKVEKKEGGKAEKKAKTDKKVETREWDDEKLNRDYAKSVPLADTELSLSVLRKKVVKKFKTHPQNKAKKVELAEKFDAHIVLALEDGKVLMR</sequence>
<feature type="compositionally biased region" description="Acidic residues" evidence="9">
    <location>
        <begin position="171"/>
        <end position="189"/>
    </location>
</feature>
<evidence type="ECO:0000256" key="6">
    <source>
        <dbReference type="ARBA" id="ARBA00023242"/>
    </source>
</evidence>
<feature type="region of interest" description="Disordered" evidence="9">
    <location>
        <begin position="139"/>
        <end position="258"/>
    </location>
</feature>
<dbReference type="GO" id="GO:0003677">
    <property type="term" value="F:DNA binding"/>
    <property type="evidence" value="ECO:0007669"/>
    <property type="project" value="InterPro"/>
</dbReference>
<dbReference type="PROSITE" id="PS51804">
    <property type="entry name" value="ZF_C2HC_LYAR"/>
    <property type="match status" value="1"/>
</dbReference>
<dbReference type="GO" id="GO:0000122">
    <property type="term" value="P:negative regulation of transcription by RNA polymerase II"/>
    <property type="evidence" value="ECO:0007669"/>
    <property type="project" value="TreeGrafter"/>
</dbReference>
<organism evidence="11 12">
    <name type="scientific">Jimgerdemannia flammicorona</name>
    <dbReference type="NCBI Taxonomy" id="994334"/>
    <lineage>
        <taxon>Eukaryota</taxon>
        <taxon>Fungi</taxon>
        <taxon>Fungi incertae sedis</taxon>
        <taxon>Mucoromycota</taxon>
        <taxon>Mucoromycotina</taxon>
        <taxon>Endogonomycetes</taxon>
        <taxon>Endogonales</taxon>
        <taxon>Endogonaceae</taxon>
        <taxon>Jimgerdemannia</taxon>
    </lineage>
</organism>
<gene>
    <name evidence="11" type="ORF">BC936DRAFT_139474</name>
</gene>
<feature type="region of interest" description="Disordered" evidence="9">
    <location>
        <begin position="95"/>
        <end position="126"/>
    </location>
</feature>
<dbReference type="EMBL" id="RBNI01015099">
    <property type="protein sequence ID" value="RUP17061.1"/>
    <property type="molecule type" value="Genomic_DNA"/>
</dbReference>
<dbReference type="InterPro" id="IPR039999">
    <property type="entry name" value="LYAR"/>
</dbReference>
<dbReference type="PANTHER" id="PTHR13100:SF10">
    <property type="entry name" value="CELL GROWTH-REGULATING NUCLEOLAR PROTEIN"/>
    <property type="match status" value="1"/>
</dbReference>
<comment type="subcellular location">
    <subcellularLocation>
        <location evidence="1">Nucleus</location>
    </subcellularLocation>
</comment>
<dbReference type="PANTHER" id="PTHR13100">
    <property type="entry name" value="CELL GROWTH-REGULATING NUCLEOLAR PROTEIN LYAR"/>
    <property type="match status" value="1"/>
</dbReference>
<dbReference type="GO" id="GO:0008270">
    <property type="term" value="F:zinc ion binding"/>
    <property type="evidence" value="ECO:0007669"/>
    <property type="project" value="UniProtKB-KW"/>
</dbReference>
<evidence type="ECO:0000256" key="8">
    <source>
        <dbReference type="PROSITE-ProRule" id="PRU01145"/>
    </source>
</evidence>
<dbReference type="FunFam" id="3.30.1490.490:FF:000001">
    <property type="entry name" value="cell growth-regulating nucleolar protein-like"/>
    <property type="match status" value="1"/>
</dbReference>
<proteinExistence type="inferred from homology"/>
<dbReference type="GO" id="GO:0006364">
    <property type="term" value="P:rRNA processing"/>
    <property type="evidence" value="ECO:0007669"/>
    <property type="project" value="TreeGrafter"/>
</dbReference>
<dbReference type="SUPFAM" id="SSF57667">
    <property type="entry name" value="beta-beta-alpha zinc fingers"/>
    <property type="match status" value="2"/>
</dbReference>
<keyword evidence="2" id="KW-0479">Metal-binding</keyword>
<keyword evidence="5" id="KW-0862">Zinc</keyword>
<keyword evidence="3" id="KW-0677">Repeat</keyword>
<comment type="similarity">
    <text evidence="7">Belongs to the UPF0743 family.</text>
</comment>
<evidence type="ECO:0000313" key="11">
    <source>
        <dbReference type="EMBL" id="RUP17061.1"/>
    </source>
</evidence>
<evidence type="ECO:0000259" key="10">
    <source>
        <dbReference type="Pfam" id="PF08790"/>
    </source>
</evidence>
<evidence type="ECO:0000256" key="1">
    <source>
        <dbReference type="ARBA" id="ARBA00004123"/>
    </source>
</evidence>
<keyword evidence="6" id="KW-0539">Nucleus</keyword>
<dbReference type="Gene3D" id="3.30.1490.490">
    <property type="match status" value="1"/>
</dbReference>
<evidence type="ECO:0000256" key="3">
    <source>
        <dbReference type="ARBA" id="ARBA00022737"/>
    </source>
</evidence>
<feature type="compositionally biased region" description="Basic and acidic residues" evidence="9">
    <location>
        <begin position="205"/>
        <end position="222"/>
    </location>
</feature>
<dbReference type="GO" id="GO:0005730">
    <property type="term" value="C:nucleolus"/>
    <property type="evidence" value="ECO:0007669"/>
    <property type="project" value="TreeGrafter"/>
</dbReference>
<dbReference type="Proteomes" id="UP000268093">
    <property type="component" value="Unassembled WGS sequence"/>
</dbReference>
<feature type="domain" description="Zinc finger C2H2 LYAR-type" evidence="10">
    <location>
        <begin position="64"/>
        <end position="91"/>
    </location>
</feature>
<evidence type="ECO:0000256" key="2">
    <source>
        <dbReference type="ARBA" id="ARBA00022723"/>
    </source>
</evidence>
<dbReference type="InterPro" id="IPR036236">
    <property type="entry name" value="Znf_C2H2_sf"/>
</dbReference>
<feature type="compositionally biased region" description="Low complexity" evidence="9">
    <location>
        <begin position="101"/>
        <end position="126"/>
    </location>
</feature>
<dbReference type="Pfam" id="PF08790">
    <property type="entry name" value="zf-LYAR"/>
    <property type="match status" value="1"/>
</dbReference>
<evidence type="ECO:0000256" key="5">
    <source>
        <dbReference type="ARBA" id="ARBA00022833"/>
    </source>
</evidence>
<accession>A0A433B9Z5</accession>
<dbReference type="InterPro" id="IPR014898">
    <property type="entry name" value="Znf_C2H2_LYAR"/>
</dbReference>
<dbReference type="OrthoDB" id="21474at2759"/>
<feature type="compositionally biased region" description="Basic and acidic residues" evidence="9">
    <location>
        <begin position="233"/>
        <end position="258"/>
    </location>
</feature>
<comment type="caution">
    <text evidence="11">The sequence shown here is derived from an EMBL/GenBank/DDBJ whole genome shotgun (WGS) entry which is preliminary data.</text>
</comment>
<evidence type="ECO:0000313" key="12">
    <source>
        <dbReference type="Proteomes" id="UP000268093"/>
    </source>
</evidence>
<evidence type="ECO:0000256" key="4">
    <source>
        <dbReference type="ARBA" id="ARBA00022771"/>
    </source>
</evidence>
<dbReference type="AlphaFoldDB" id="A0A433B9Z5"/>
<name>A0A433B9Z5_9FUNG</name>
<reference evidence="11 12" key="1">
    <citation type="journal article" date="2018" name="New Phytol.">
        <title>Phylogenomics of Endogonaceae and evolution of mycorrhizas within Mucoromycota.</title>
        <authorList>
            <person name="Chang Y."/>
            <person name="Desiro A."/>
            <person name="Na H."/>
            <person name="Sandor L."/>
            <person name="Lipzen A."/>
            <person name="Clum A."/>
            <person name="Barry K."/>
            <person name="Grigoriev I.V."/>
            <person name="Martin F.M."/>
            <person name="Stajich J.E."/>
            <person name="Smith M.E."/>
            <person name="Bonito G."/>
            <person name="Spatafora J.W."/>
        </authorList>
    </citation>
    <scope>NUCLEOTIDE SEQUENCE [LARGE SCALE GENOMIC DNA]</scope>
    <source>
        <strain evidence="11 12">GMNB39</strain>
    </source>
</reference>
<keyword evidence="12" id="KW-1185">Reference proteome</keyword>
<protein>
    <recommendedName>
        <fullName evidence="10">Zinc finger C2H2 LYAR-type domain-containing protein</fullName>
    </recommendedName>
</protein>
<evidence type="ECO:0000256" key="9">
    <source>
        <dbReference type="SAM" id="MobiDB-lite"/>
    </source>
</evidence>
<evidence type="ECO:0000256" key="7">
    <source>
        <dbReference type="ARBA" id="ARBA00061084"/>
    </source>
</evidence>